<accession>A0A7X5HUZ7</accession>
<keyword evidence="1" id="KW-1133">Transmembrane helix</keyword>
<organism evidence="2 3">
    <name type="scientific">Anaerotalea alkaliphila</name>
    <dbReference type="NCBI Taxonomy" id="2662126"/>
    <lineage>
        <taxon>Bacteria</taxon>
        <taxon>Bacillati</taxon>
        <taxon>Bacillota</taxon>
        <taxon>Clostridia</taxon>
        <taxon>Eubacteriales</taxon>
        <taxon>Anaerotalea</taxon>
    </lineage>
</organism>
<sequence>MAYVKMYLVAFVVFFAVDLVWLGLVAPGLYRKHLGYLLAPSPNWVAAMAFYLLYIAGLVFFVVHPAVEKQSIAYALLGGMFFGLVTYATYDLTNLATVRDWPLVITAVDMLWGTVLGGTVSLATYWILTRLGWA</sequence>
<gene>
    <name evidence="2" type="ORF">GXN74_05080</name>
</gene>
<dbReference type="Proteomes" id="UP000461585">
    <property type="component" value="Unassembled WGS sequence"/>
</dbReference>
<proteinExistence type="predicted"/>
<comment type="caution">
    <text evidence="2">The sequence shown here is derived from an EMBL/GenBank/DDBJ whole genome shotgun (WGS) entry which is preliminary data.</text>
</comment>
<name>A0A7X5HUZ7_9FIRM</name>
<dbReference type="InterPro" id="IPR018687">
    <property type="entry name" value="DUF2177_membr"/>
</dbReference>
<feature type="transmembrane region" description="Helical" evidence="1">
    <location>
        <begin position="110"/>
        <end position="128"/>
    </location>
</feature>
<protein>
    <submittedName>
        <fullName evidence="2">DUF2177 family protein</fullName>
    </submittedName>
</protein>
<feature type="transmembrane region" description="Helical" evidence="1">
    <location>
        <begin position="72"/>
        <end position="90"/>
    </location>
</feature>
<feature type="transmembrane region" description="Helical" evidence="1">
    <location>
        <begin position="44"/>
        <end position="63"/>
    </location>
</feature>
<keyword evidence="3" id="KW-1185">Reference proteome</keyword>
<feature type="transmembrane region" description="Helical" evidence="1">
    <location>
        <begin position="7"/>
        <end position="24"/>
    </location>
</feature>
<keyword evidence="1" id="KW-0472">Membrane</keyword>
<evidence type="ECO:0000313" key="3">
    <source>
        <dbReference type="Proteomes" id="UP000461585"/>
    </source>
</evidence>
<evidence type="ECO:0000313" key="2">
    <source>
        <dbReference type="EMBL" id="NDL67120.1"/>
    </source>
</evidence>
<dbReference type="RefSeq" id="WP_162369849.1">
    <property type="nucleotide sequence ID" value="NZ_JAAEEH010000010.1"/>
</dbReference>
<evidence type="ECO:0000256" key="1">
    <source>
        <dbReference type="SAM" id="Phobius"/>
    </source>
</evidence>
<dbReference type="Pfam" id="PF09945">
    <property type="entry name" value="DUF2177"/>
    <property type="match status" value="1"/>
</dbReference>
<keyword evidence="1" id="KW-0812">Transmembrane</keyword>
<dbReference type="AlphaFoldDB" id="A0A7X5HUZ7"/>
<dbReference type="EMBL" id="JAAEEH010000010">
    <property type="protein sequence ID" value="NDL67120.1"/>
    <property type="molecule type" value="Genomic_DNA"/>
</dbReference>
<reference evidence="2 3" key="1">
    <citation type="submission" date="2020-01" db="EMBL/GenBank/DDBJ databases">
        <title>Anaeroalcalibacter tamaniensis gen. nov., sp. nov., moderately halophilic strictly anaerobic fermenter bacterium from mud volcano of Taman peninsula.</title>
        <authorList>
            <person name="Frolova A."/>
            <person name="Merkel A.Y."/>
            <person name="Slobodkin A.I."/>
        </authorList>
    </citation>
    <scope>NUCLEOTIDE SEQUENCE [LARGE SCALE GENOMIC DNA]</scope>
    <source>
        <strain evidence="2 3">F-3ap</strain>
    </source>
</reference>